<organism evidence="2 3">
    <name type="scientific">Ditylenchus destructor</name>
    <dbReference type="NCBI Taxonomy" id="166010"/>
    <lineage>
        <taxon>Eukaryota</taxon>
        <taxon>Metazoa</taxon>
        <taxon>Ecdysozoa</taxon>
        <taxon>Nematoda</taxon>
        <taxon>Chromadorea</taxon>
        <taxon>Rhabditida</taxon>
        <taxon>Tylenchina</taxon>
        <taxon>Tylenchomorpha</taxon>
        <taxon>Sphaerularioidea</taxon>
        <taxon>Anguinidae</taxon>
        <taxon>Anguininae</taxon>
        <taxon>Ditylenchus</taxon>
    </lineage>
</organism>
<name>A0AAD4N282_9BILA</name>
<evidence type="ECO:0000313" key="2">
    <source>
        <dbReference type="EMBL" id="KAI1713148.1"/>
    </source>
</evidence>
<evidence type="ECO:0000256" key="1">
    <source>
        <dbReference type="SAM" id="MobiDB-lite"/>
    </source>
</evidence>
<dbReference type="Proteomes" id="UP001201812">
    <property type="component" value="Unassembled WGS sequence"/>
</dbReference>
<feature type="region of interest" description="Disordered" evidence="1">
    <location>
        <begin position="296"/>
        <end position="335"/>
    </location>
</feature>
<dbReference type="AlphaFoldDB" id="A0AAD4N282"/>
<dbReference type="InterPro" id="IPR006954">
    <property type="entry name" value="Mlt-10-like"/>
</dbReference>
<protein>
    <submittedName>
        <fullName evidence="2">Moulting cycle domain-containing protein</fullName>
    </submittedName>
</protein>
<evidence type="ECO:0000313" key="3">
    <source>
        <dbReference type="Proteomes" id="UP001201812"/>
    </source>
</evidence>
<dbReference type="EMBL" id="JAKKPZ010000016">
    <property type="protein sequence ID" value="KAI1713148.1"/>
    <property type="molecule type" value="Genomic_DNA"/>
</dbReference>
<accession>A0AAD4N282</accession>
<gene>
    <name evidence="2" type="ORF">DdX_09220</name>
</gene>
<dbReference type="Pfam" id="PF04870">
    <property type="entry name" value="Moulting_cycle"/>
    <property type="match status" value="1"/>
</dbReference>
<reference evidence="2" key="1">
    <citation type="submission" date="2022-01" db="EMBL/GenBank/DDBJ databases">
        <title>Genome Sequence Resource for Two Populations of Ditylenchus destructor, the Migratory Endoparasitic Phytonematode.</title>
        <authorList>
            <person name="Zhang H."/>
            <person name="Lin R."/>
            <person name="Xie B."/>
        </authorList>
    </citation>
    <scope>NUCLEOTIDE SEQUENCE</scope>
    <source>
        <strain evidence="2">BazhouSP</strain>
    </source>
</reference>
<feature type="compositionally biased region" description="Polar residues" evidence="1">
    <location>
        <begin position="301"/>
        <end position="312"/>
    </location>
</feature>
<sequence>MTICFMPISAILFEHRKPSGPTTSTKRSKLDELEKLRMNKEEYDRVDRLHRTWYLNAVQSLMGAVGRELYLNMHRQNQVVFVDCLDRIEDDIDLKAGASCIIDAWDNGFMRKKSRIRRKYRSIPEQNIGPQIPSSPLSRGPETSNGDAKFNITNKAEVPKLLSPEKLAPQTPFKTLATIMTNSIRATRGRSNETLDNAGKGSYNQLKQLNHLLEAVRDTKNYRRRMLDIVTDGDKSVRKPTQLSDRIPPNLFPAPEKVPPLLRSLYTTLLDEINNHNGSQLSYQLLSPKFASLVRDRNQPNEESSSKNQLLSPNLFPLYNPDSDTENSDSDNHDILPVPKLLEAAGFSRDDKSAALELIMEASGASELVSDAMKMIKDQGSKLNLMDDIEGVTGLVANKFRELKNRITPKQHQDLDKLKYTFMDKDQMDFMYSDKALFPGLPSELPHQLFGYGKNWSETDRLTFIKDFVHSMAGSSKVKRQSNSGSGDGDNAVEEEKQQGGVLLSPFAFSPTVLQLTVLGPIILSPSVFSPAILGPAVLSPPILSPQVGNPLILSPYVLGPNILSAAVFNPYVLSPYVLSPNILNPYVLSPLILSPHVLSPDILSPTVLSGTILNPYVMSPAILSDSIIGVNILSPSVLS</sequence>
<feature type="region of interest" description="Disordered" evidence="1">
    <location>
        <begin position="476"/>
        <end position="495"/>
    </location>
</feature>
<dbReference type="PANTHER" id="PTHR21523:SF46">
    <property type="entry name" value="MLT-TEN (MLT-10) RELATED"/>
    <property type="match status" value="1"/>
</dbReference>
<proteinExistence type="predicted"/>
<comment type="caution">
    <text evidence="2">The sequence shown here is derived from an EMBL/GenBank/DDBJ whole genome shotgun (WGS) entry which is preliminary data.</text>
</comment>
<keyword evidence="3" id="KW-1185">Reference proteome</keyword>
<feature type="region of interest" description="Disordered" evidence="1">
    <location>
        <begin position="124"/>
        <end position="147"/>
    </location>
</feature>
<dbReference type="PANTHER" id="PTHR21523">
    <property type="match status" value="1"/>
</dbReference>